<accession>A0ACA9NEF2</accession>
<name>A0ACA9NEF2_9GLOM</name>
<sequence length="261" mass="29179">SYAIGLWFTLHTHAALMWQSGHNAPESEQSIYRRLVPLHILQQILPHSSQNGTPPTVRSVSTPNISQNQSLTDHNIHLDTIAAAVTFAENQQLGPEYESEEEAIGHDSPNWSKTKKMLINNVEVLSKSDDKKLLGLTLFAIVPTFTEFVNAMGFAMNGNIALSMEIGSAYALQVCLLQIPAMVAFSEFYNRNTDPEDQLNHTFTLVFPRWDVFSVVLSVILVSYTYIEGKSNYFKGSILVLSYLVLMAGFFWSPVGLTDNY</sequence>
<keyword evidence="2" id="KW-1185">Reference proteome</keyword>
<protein>
    <submittedName>
        <fullName evidence="1">3476_t:CDS:1</fullName>
    </submittedName>
</protein>
<evidence type="ECO:0000313" key="1">
    <source>
        <dbReference type="EMBL" id="CAG8652315.1"/>
    </source>
</evidence>
<reference evidence="1" key="1">
    <citation type="submission" date="2021-06" db="EMBL/GenBank/DDBJ databases">
        <authorList>
            <person name="Kallberg Y."/>
            <person name="Tangrot J."/>
            <person name="Rosling A."/>
        </authorList>
    </citation>
    <scope>NUCLEOTIDE SEQUENCE</scope>
    <source>
        <strain evidence="1">28 12/20/2015</strain>
    </source>
</reference>
<comment type="caution">
    <text evidence="1">The sequence shown here is derived from an EMBL/GenBank/DDBJ whole genome shotgun (WGS) entry which is preliminary data.</text>
</comment>
<feature type="non-terminal residue" evidence="1">
    <location>
        <position position="1"/>
    </location>
</feature>
<evidence type="ECO:0000313" key="2">
    <source>
        <dbReference type="Proteomes" id="UP000789366"/>
    </source>
</evidence>
<dbReference type="Proteomes" id="UP000789366">
    <property type="component" value="Unassembled WGS sequence"/>
</dbReference>
<proteinExistence type="predicted"/>
<organism evidence="1 2">
    <name type="scientific">Cetraspora pellucida</name>
    <dbReference type="NCBI Taxonomy" id="1433469"/>
    <lineage>
        <taxon>Eukaryota</taxon>
        <taxon>Fungi</taxon>
        <taxon>Fungi incertae sedis</taxon>
        <taxon>Mucoromycota</taxon>
        <taxon>Glomeromycotina</taxon>
        <taxon>Glomeromycetes</taxon>
        <taxon>Diversisporales</taxon>
        <taxon>Gigasporaceae</taxon>
        <taxon>Cetraspora</taxon>
    </lineage>
</organism>
<dbReference type="EMBL" id="CAJVPW010014236">
    <property type="protein sequence ID" value="CAG8652315.1"/>
    <property type="molecule type" value="Genomic_DNA"/>
</dbReference>
<gene>
    <name evidence="1" type="ORF">SPELUC_LOCUS8962</name>
</gene>